<protein>
    <submittedName>
        <fullName evidence="2">Uncharacterized protein</fullName>
    </submittedName>
</protein>
<organism evidence="2">
    <name type="scientific">Nothobranchius pienaari</name>
    <dbReference type="NCBI Taxonomy" id="704102"/>
    <lineage>
        <taxon>Eukaryota</taxon>
        <taxon>Metazoa</taxon>
        <taxon>Chordata</taxon>
        <taxon>Craniata</taxon>
        <taxon>Vertebrata</taxon>
        <taxon>Euteleostomi</taxon>
        <taxon>Actinopterygii</taxon>
        <taxon>Neopterygii</taxon>
        <taxon>Teleostei</taxon>
        <taxon>Neoteleostei</taxon>
        <taxon>Acanthomorphata</taxon>
        <taxon>Ovalentaria</taxon>
        <taxon>Atherinomorphae</taxon>
        <taxon>Cyprinodontiformes</taxon>
        <taxon>Nothobranchiidae</taxon>
        <taxon>Nothobranchius</taxon>
    </lineage>
</organism>
<proteinExistence type="predicted"/>
<reference evidence="2" key="1">
    <citation type="submission" date="2016-05" db="EMBL/GenBank/DDBJ databases">
        <authorList>
            <person name="Lavstsen T."/>
            <person name="Jespersen J.S."/>
        </authorList>
    </citation>
    <scope>NUCLEOTIDE SEQUENCE</scope>
    <source>
        <tissue evidence="2">Brain</tissue>
    </source>
</reference>
<sequence length="51" mass="5526">RTDTGRPPHDHESSHDGDVSTSAKSIIVPLLQMPVWRCLLTSTGLQPIGMS</sequence>
<reference evidence="2" key="2">
    <citation type="submission" date="2016-06" db="EMBL/GenBank/DDBJ databases">
        <title>The genome of a short-lived fish provides insights into sex chromosome evolution and the genetic control of aging.</title>
        <authorList>
            <person name="Reichwald K."/>
            <person name="Felder M."/>
            <person name="Petzold A."/>
            <person name="Koch P."/>
            <person name="Groth M."/>
            <person name="Platzer M."/>
        </authorList>
    </citation>
    <scope>NUCLEOTIDE SEQUENCE</scope>
    <source>
        <tissue evidence="2">Brain</tissue>
    </source>
</reference>
<dbReference type="EMBL" id="HAEF01007116">
    <property type="protein sequence ID" value="SBR44498.1"/>
    <property type="molecule type" value="Transcribed_RNA"/>
</dbReference>
<evidence type="ECO:0000256" key="1">
    <source>
        <dbReference type="SAM" id="MobiDB-lite"/>
    </source>
</evidence>
<dbReference type="AlphaFoldDB" id="A0A1A8LJ01"/>
<feature type="region of interest" description="Disordered" evidence="1">
    <location>
        <begin position="1"/>
        <end position="22"/>
    </location>
</feature>
<gene>
    <name evidence="2" type="primary">Nfu_g_1_019555</name>
</gene>
<evidence type="ECO:0000313" key="2">
    <source>
        <dbReference type="EMBL" id="SBR44498.1"/>
    </source>
</evidence>
<accession>A0A1A8LJ01</accession>
<name>A0A1A8LJ01_9TELE</name>
<feature type="non-terminal residue" evidence="2">
    <location>
        <position position="1"/>
    </location>
</feature>
<feature type="compositionally biased region" description="Basic and acidic residues" evidence="1">
    <location>
        <begin position="1"/>
        <end position="18"/>
    </location>
</feature>